<name>A0ABR2ZT47_9AGAR</name>
<comment type="caution">
    <text evidence="1">The sequence shown here is derived from an EMBL/GenBank/DDBJ whole genome shotgun (WGS) entry which is preliminary data.</text>
</comment>
<organism evidence="1 2">
    <name type="scientific">Marasmius tenuissimus</name>
    <dbReference type="NCBI Taxonomy" id="585030"/>
    <lineage>
        <taxon>Eukaryota</taxon>
        <taxon>Fungi</taxon>
        <taxon>Dikarya</taxon>
        <taxon>Basidiomycota</taxon>
        <taxon>Agaricomycotina</taxon>
        <taxon>Agaricomycetes</taxon>
        <taxon>Agaricomycetidae</taxon>
        <taxon>Agaricales</taxon>
        <taxon>Marasmiineae</taxon>
        <taxon>Marasmiaceae</taxon>
        <taxon>Marasmius</taxon>
    </lineage>
</organism>
<protein>
    <recommendedName>
        <fullName evidence="3">Alpha/beta-hydrolase</fullName>
    </recommendedName>
</protein>
<dbReference type="InterPro" id="IPR029058">
    <property type="entry name" value="AB_hydrolase_fold"/>
</dbReference>
<dbReference type="SUPFAM" id="SSF53474">
    <property type="entry name" value="alpha/beta-Hydrolases"/>
    <property type="match status" value="1"/>
</dbReference>
<gene>
    <name evidence="1" type="ORF">AAF712_008282</name>
</gene>
<dbReference type="Proteomes" id="UP001437256">
    <property type="component" value="Unassembled WGS sequence"/>
</dbReference>
<keyword evidence="2" id="KW-1185">Reference proteome</keyword>
<evidence type="ECO:0008006" key="3">
    <source>
        <dbReference type="Google" id="ProtNLM"/>
    </source>
</evidence>
<proteinExistence type="predicted"/>
<evidence type="ECO:0000313" key="2">
    <source>
        <dbReference type="Proteomes" id="UP001437256"/>
    </source>
</evidence>
<reference evidence="1 2" key="1">
    <citation type="submission" date="2024-05" db="EMBL/GenBank/DDBJ databases">
        <title>A draft genome resource for the thread blight pathogen Marasmius tenuissimus strain MS-2.</title>
        <authorList>
            <person name="Yulfo-Soto G.E."/>
            <person name="Baruah I.K."/>
            <person name="Amoako-Attah I."/>
            <person name="Bukari Y."/>
            <person name="Meinhardt L.W."/>
            <person name="Bailey B.A."/>
            <person name="Cohen S.P."/>
        </authorList>
    </citation>
    <scope>NUCLEOTIDE SEQUENCE [LARGE SCALE GENOMIC DNA]</scope>
    <source>
        <strain evidence="1 2">MS-2</strain>
    </source>
</reference>
<evidence type="ECO:0000313" key="1">
    <source>
        <dbReference type="EMBL" id="KAL0064736.1"/>
    </source>
</evidence>
<dbReference type="EMBL" id="JBBXMP010000057">
    <property type="protein sequence ID" value="KAL0064736.1"/>
    <property type="molecule type" value="Genomic_DNA"/>
</dbReference>
<dbReference type="Gene3D" id="3.40.50.1820">
    <property type="entry name" value="alpha/beta hydrolase"/>
    <property type="match status" value="1"/>
</dbReference>
<accession>A0ABR2ZT47</accession>
<sequence>MPYVDLYSDDDYASIFYTTNTDFGNVGGFDPEKPTILMLHPTFLDSSWLSNQFGDPRLDRNFNLIAFDMRVCGRSTCKPSGVHDSWVDAADLGYCHQFLHLPPCHILAMETISVGTAMRFAVLFPELCLSLGLCNVPPPTELKWVFNAYDEVMQSWCYADDLESFEHVCMEAVKFIIGPNCDANLLDDLIAYWEVTMPPRRRRRMVELMNIVMNRAPLKSEIVKEIKQPVLIIHGDRNETCPPKYAERLQSELSNAESAYLYTVKGGAGGLNLVPGTASITNQVYAKFLARLPPTRSDVKPPSLPIEDRMTMALERLAELMGDSSISSRPPCSLSFSCLSHEVVRGQTESLDLYKKGESEAFDPTGPDGRPIRKYSEKKDEHWFYGERDGISYAKGKYLEENSPLDDRSFFLSAALYKKQDAVPHERLPMSPLEPSINGDHNQQGRLRRATVGPTSINEKTAIKGSMAKVVGSNSTTTFQRLLK</sequence>